<dbReference type="PANTHER" id="PTHR46189">
    <property type="entry name" value="LD41958P"/>
    <property type="match status" value="1"/>
</dbReference>
<comment type="caution">
    <text evidence="1">The sequence shown here is derived from an EMBL/GenBank/DDBJ whole genome shotgun (WGS) entry which is preliminary data.</text>
</comment>
<sequence length="163" mass="18495">MAEPNNNELIKDKVVDHKIQAPGRCSGYPRHAMCTRKLLWRRRSSTTAEIPAAGQCSVCLSNVTQQNRTNHVFMHLGEDYSVHFLGPELLSNIEGNPARINSVCLFTREDGVVTISEDRVLRVYLKRETGQYWPSIHQPLLLVPTVVHLDEQSLRVFVDFVNG</sequence>
<reference evidence="1" key="1">
    <citation type="submission" date="2023-06" db="EMBL/GenBank/DDBJ databases">
        <title>Genomic analysis of the entomopathogenic nematode Steinernema hermaphroditum.</title>
        <authorList>
            <person name="Schwarz E.M."/>
            <person name="Heppert J.K."/>
            <person name="Baniya A."/>
            <person name="Schwartz H.T."/>
            <person name="Tan C.-H."/>
            <person name="Antoshechkin I."/>
            <person name="Sternberg P.W."/>
            <person name="Goodrich-Blair H."/>
            <person name="Dillman A.R."/>
        </authorList>
    </citation>
    <scope>NUCLEOTIDE SEQUENCE</scope>
    <source>
        <strain evidence="1">PS9179</strain>
        <tissue evidence="1">Whole animal</tissue>
    </source>
</reference>
<dbReference type="EMBL" id="JAUCMV010000005">
    <property type="protein sequence ID" value="KAK0394344.1"/>
    <property type="molecule type" value="Genomic_DNA"/>
</dbReference>
<name>A0AA39GXH9_9BILA</name>
<dbReference type="InterPro" id="IPR042234">
    <property type="entry name" value="WDFY1/WDFY2"/>
</dbReference>
<protein>
    <submittedName>
        <fullName evidence="1">Uncharacterized protein</fullName>
    </submittedName>
</protein>
<dbReference type="GO" id="GO:0005769">
    <property type="term" value="C:early endosome"/>
    <property type="evidence" value="ECO:0007669"/>
    <property type="project" value="TreeGrafter"/>
</dbReference>
<dbReference type="AlphaFoldDB" id="A0AA39GXH9"/>
<keyword evidence="2" id="KW-1185">Reference proteome</keyword>
<proteinExistence type="predicted"/>
<gene>
    <name evidence="1" type="ORF">QR680_000689</name>
</gene>
<dbReference type="Proteomes" id="UP001175271">
    <property type="component" value="Unassembled WGS sequence"/>
</dbReference>
<organism evidence="1 2">
    <name type="scientific">Steinernema hermaphroditum</name>
    <dbReference type="NCBI Taxonomy" id="289476"/>
    <lineage>
        <taxon>Eukaryota</taxon>
        <taxon>Metazoa</taxon>
        <taxon>Ecdysozoa</taxon>
        <taxon>Nematoda</taxon>
        <taxon>Chromadorea</taxon>
        <taxon>Rhabditida</taxon>
        <taxon>Tylenchina</taxon>
        <taxon>Panagrolaimomorpha</taxon>
        <taxon>Strongyloidoidea</taxon>
        <taxon>Steinernematidae</taxon>
        <taxon>Steinernema</taxon>
    </lineage>
</organism>
<evidence type="ECO:0000313" key="1">
    <source>
        <dbReference type="EMBL" id="KAK0394344.1"/>
    </source>
</evidence>
<evidence type="ECO:0000313" key="2">
    <source>
        <dbReference type="Proteomes" id="UP001175271"/>
    </source>
</evidence>
<dbReference type="PANTHER" id="PTHR46189:SF1">
    <property type="entry name" value="LD41958P"/>
    <property type="match status" value="1"/>
</dbReference>
<accession>A0AA39GXH9</accession>